<dbReference type="RefSeq" id="WP_143968557.1">
    <property type="nucleotide sequence ID" value="NZ_VJOO01000005.1"/>
</dbReference>
<dbReference type="InterPro" id="IPR052022">
    <property type="entry name" value="26kDa_periplasmic_antigen"/>
</dbReference>
<evidence type="ECO:0000313" key="1">
    <source>
        <dbReference type="EMBL" id="TSE37622.1"/>
    </source>
</evidence>
<dbReference type="InterPro" id="IPR007497">
    <property type="entry name" value="SIMPL/DUF541"/>
</dbReference>
<sequence>MPFARTTSPVTTHPAVLARCGLRGALSSSAVVWALCLGAPLPLLAQGVSEANVVHLSAQAEQRLPQDWITVTVAVRHQAPDAATVQAHLRRTLDQALAHIRPRERAGRLEVASGGFQVQPRYGRDGQITGWQGSAELLLQGRDLAGIAALAAELPGMAVTGLQMSLSREAARQAEAAVRGQAIEAFRQQAAEVARAFGFQGYELREVHVGTQTPGPEPRPLLRAMAANVAEAAPALPVEPGQALLQVTVSGAVRLK</sequence>
<dbReference type="PANTHER" id="PTHR34387">
    <property type="entry name" value="SLR1258 PROTEIN"/>
    <property type="match status" value="1"/>
</dbReference>
<organism evidence="1 2">
    <name type="scientific">Tepidimonas fonticaldi</name>
    <dbReference type="NCBI Taxonomy" id="1101373"/>
    <lineage>
        <taxon>Bacteria</taxon>
        <taxon>Pseudomonadati</taxon>
        <taxon>Pseudomonadota</taxon>
        <taxon>Betaproteobacteria</taxon>
        <taxon>Burkholderiales</taxon>
        <taxon>Tepidimonas</taxon>
    </lineage>
</organism>
<protein>
    <recommendedName>
        <fullName evidence="3">SIMPL domain-containing protein</fullName>
    </recommendedName>
</protein>
<dbReference type="GO" id="GO:0006974">
    <property type="term" value="P:DNA damage response"/>
    <property type="evidence" value="ECO:0007669"/>
    <property type="project" value="TreeGrafter"/>
</dbReference>
<gene>
    <name evidence="1" type="ORF">Tfont_00913</name>
</gene>
<dbReference type="EMBL" id="VJOO01000005">
    <property type="protein sequence ID" value="TSE37622.1"/>
    <property type="molecule type" value="Genomic_DNA"/>
</dbReference>
<proteinExistence type="predicted"/>
<evidence type="ECO:0000313" key="2">
    <source>
        <dbReference type="Proteomes" id="UP000316388"/>
    </source>
</evidence>
<dbReference type="Pfam" id="PF04402">
    <property type="entry name" value="SIMPL"/>
    <property type="match status" value="1"/>
</dbReference>
<evidence type="ECO:0008006" key="3">
    <source>
        <dbReference type="Google" id="ProtNLM"/>
    </source>
</evidence>
<dbReference type="AlphaFoldDB" id="A0A554XP85"/>
<reference evidence="1 2" key="1">
    <citation type="submission" date="2019-07" db="EMBL/GenBank/DDBJ databases">
        <title>Tepidimonas fonticaldi AT-A2 draft genome.</title>
        <authorList>
            <person name="Da Costa M.S."/>
            <person name="Froufe H.J.C."/>
            <person name="Egas C."/>
            <person name="Albuquerque L."/>
        </authorList>
    </citation>
    <scope>NUCLEOTIDE SEQUENCE [LARGE SCALE GENOMIC DNA]</scope>
    <source>
        <strain evidence="1 2">AT-A2</strain>
    </source>
</reference>
<dbReference type="Gene3D" id="3.30.70.2970">
    <property type="entry name" value="Protein of unknown function (DUF541), domain 2"/>
    <property type="match status" value="1"/>
</dbReference>
<dbReference type="Proteomes" id="UP000316388">
    <property type="component" value="Unassembled WGS sequence"/>
</dbReference>
<accession>A0A554XP85</accession>
<dbReference type="PANTHER" id="PTHR34387:SF1">
    <property type="entry name" value="PERIPLASMIC IMMUNOGENIC PROTEIN"/>
    <property type="match status" value="1"/>
</dbReference>
<comment type="caution">
    <text evidence="1">The sequence shown here is derived from an EMBL/GenBank/DDBJ whole genome shotgun (WGS) entry which is preliminary data.</text>
</comment>
<dbReference type="Gene3D" id="3.30.110.170">
    <property type="entry name" value="Protein of unknown function (DUF541), domain 1"/>
    <property type="match status" value="1"/>
</dbReference>
<name>A0A554XP85_9BURK</name>